<dbReference type="Proteomes" id="UP001521116">
    <property type="component" value="Unassembled WGS sequence"/>
</dbReference>
<organism evidence="2 3">
    <name type="scientific">Neofusicoccum ribis</name>
    <dbReference type="NCBI Taxonomy" id="45134"/>
    <lineage>
        <taxon>Eukaryota</taxon>
        <taxon>Fungi</taxon>
        <taxon>Dikarya</taxon>
        <taxon>Ascomycota</taxon>
        <taxon>Pezizomycotina</taxon>
        <taxon>Dothideomycetes</taxon>
        <taxon>Dothideomycetes incertae sedis</taxon>
        <taxon>Botryosphaeriales</taxon>
        <taxon>Botryosphaeriaceae</taxon>
        <taxon>Neofusicoccum</taxon>
    </lineage>
</organism>
<dbReference type="Pfam" id="PF20253">
    <property type="entry name" value="DUF6604"/>
    <property type="match status" value="1"/>
</dbReference>
<evidence type="ECO:0000313" key="2">
    <source>
        <dbReference type="EMBL" id="KAL1613820.1"/>
    </source>
</evidence>
<sequence length="764" mass="86545">MLLPSIYLDTEYMRYKLDVDFVSLWLISEADRLGFDDEMLLNRAAHGSAAIQQFTAFADFIARSAHPPMQVPPRIIHRLDSAISETWSIHLSAYKGTSGGDGKQYYYNFRDVLEHVRDALKPFFATHVSSLGVSEGSAQTGRNVQALQSSVANLDMHVRSRIGSQRSGNQRAQRVMPEWGSKAERFLLHEVDLQELRLLLGDFQNIRITVQTLWKSYKRSAKEDLVSLAITINTAIETARRMEERAELGLQNGEDVITWLEALYLTTCSHMSEDPEYREQPDDAMNFATYDNSDEFFWPAYRLLHSIVENGDHQALLSYPAGTDAYTTPRHWERLSPREKYQHDQRLLSSITPDLITLASIEHLQAASLPTRDELTRALFESLTTGAICLWHVLALQLFLDTHHIMRARAADGFTHLERVASHIRASIEQHVQTKHYKLETAAWSSSDHNAFFALRSHVVTWIDDDRIRGALRARGRAVLPPRHNLFRKHPVLCGLFAYVLQMPFHAASVRFADALRSVSSAAHLYNAAIMEGLLAEKWPDMDVARELQDGIFPGGWPEGVREYVAEYNRAHRDGREALCVGAPVWRAFRERYAGRAANVNLENDVVRKIIAQSLSPKDEDEQGAERADNEEAEVQLVPERLPDFLAKLYLALREEVPEVAFDYLMLHRSCWEILAGVKEKCGDMLKEILGADVVAPQCWKDQEFVPLVTLMAFMAALPPDGPTDREVKMTDEVSDLPIQVAAEKFEQWVEGGKGSEVADAAKK</sequence>
<evidence type="ECO:0000313" key="3">
    <source>
        <dbReference type="Proteomes" id="UP001521116"/>
    </source>
</evidence>
<proteinExistence type="predicted"/>
<dbReference type="PANTHER" id="PTHR38795:SF1">
    <property type="entry name" value="DUF6604 DOMAIN-CONTAINING PROTEIN"/>
    <property type="match status" value="1"/>
</dbReference>
<feature type="non-terminal residue" evidence="2">
    <location>
        <position position="764"/>
    </location>
</feature>
<feature type="domain" description="DUF6604" evidence="1">
    <location>
        <begin position="14"/>
        <end position="245"/>
    </location>
</feature>
<gene>
    <name evidence="2" type="ORF">SLS56_012229</name>
</gene>
<name>A0ABR3SA58_9PEZI</name>
<protein>
    <recommendedName>
        <fullName evidence="1">DUF6604 domain-containing protein</fullName>
    </recommendedName>
</protein>
<dbReference type="InterPro" id="IPR046539">
    <property type="entry name" value="DUF6604"/>
</dbReference>
<evidence type="ECO:0000259" key="1">
    <source>
        <dbReference type="Pfam" id="PF20253"/>
    </source>
</evidence>
<accession>A0ABR3SA58</accession>
<dbReference type="PANTHER" id="PTHR38795">
    <property type="entry name" value="DUF6604 DOMAIN-CONTAINING PROTEIN"/>
    <property type="match status" value="1"/>
</dbReference>
<comment type="caution">
    <text evidence="2">The sequence shown here is derived from an EMBL/GenBank/DDBJ whole genome shotgun (WGS) entry which is preliminary data.</text>
</comment>
<keyword evidence="3" id="KW-1185">Reference proteome</keyword>
<dbReference type="EMBL" id="JAJVDC020000458">
    <property type="protein sequence ID" value="KAL1613820.1"/>
    <property type="molecule type" value="Genomic_DNA"/>
</dbReference>
<reference evidence="2 3" key="1">
    <citation type="submission" date="2024-02" db="EMBL/GenBank/DDBJ databases">
        <title>De novo assembly and annotation of 12 fungi associated with fruit tree decline syndrome in Ontario, Canada.</title>
        <authorList>
            <person name="Sulman M."/>
            <person name="Ellouze W."/>
            <person name="Ilyukhin E."/>
        </authorList>
    </citation>
    <scope>NUCLEOTIDE SEQUENCE [LARGE SCALE GENOMIC DNA]</scope>
    <source>
        <strain evidence="2 3">M1-105</strain>
    </source>
</reference>